<dbReference type="SUPFAM" id="SSF52980">
    <property type="entry name" value="Restriction endonuclease-like"/>
    <property type="match status" value="1"/>
</dbReference>
<dbReference type="GO" id="GO:0009307">
    <property type="term" value="P:DNA restriction-modification system"/>
    <property type="evidence" value="ECO:0007669"/>
    <property type="project" value="InterPro"/>
</dbReference>
<dbReference type="InterPro" id="IPR007560">
    <property type="entry name" value="Restrct_endonuc_IV_Mrr"/>
</dbReference>
<dbReference type="RefSeq" id="WP_080855474.1">
    <property type="nucleotide sequence ID" value="NZ_LT009778.1"/>
</dbReference>
<evidence type="ECO:0000259" key="1">
    <source>
        <dbReference type="Pfam" id="PF04471"/>
    </source>
</evidence>
<comment type="caution">
    <text evidence="2">The sequence shown here is derived from an EMBL/GenBank/DDBJ whole genome shotgun (WGS) entry which is preliminary data.</text>
</comment>
<organism evidence="2 3">
    <name type="scientific">Agrobacterium deltaense NCPPB 1641</name>
    <dbReference type="NCBI Taxonomy" id="1183425"/>
    <lineage>
        <taxon>Bacteria</taxon>
        <taxon>Pseudomonadati</taxon>
        <taxon>Pseudomonadota</taxon>
        <taxon>Alphaproteobacteria</taxon>
        <taxon>Hyphomicrobiales</taxon>
        <taxon>Rhizobiaceae</taxon>
        <taxon>Rhizobium/Agrobacterium group</taxon>
        <taxon>Agrobacterium</taxon>
    </lineage>
</organism>
<dbReference type="Proteomes" id="UP000192140">
    <property type="component" value="Unassembled WGS sequence"/>
</dbReference>
<dbReference type="Gene3D" id="3.40.1350.10">
    <property type="match status" value="1"/>
</dbReference>
<evidence type="ECO:0000313" key="2">
    <source>
        <dbReference type="EMBL" id="CVI64315.1"/>
    </source>
</evidence>
<keyword evidence="3" id="KW-1185">Reference proteome</keyword>
<protein>
    <recommendedName>
        <fullName evidence="1">Restriction endonuclease type IV Mrr domain-containing protein</fullName>
    </recommendedName>
</protein>
<gene>
    <name evidence="2" type="ORF">AGR7A_pTi0051</name>
</gene>
<dbReference type="InterPro" id="IPR011335">
    <property type="entry name" value="Restrct_endonuc-II-like"/>
</dbReference>
<sequence>MLDFSDKSFSDFFASELKVNIDDPKYAVNGGSKGKRLRYFLQHCDDATAVRTLAALWEHRSEYLARTASKDPVVNAETRYQGLVNRLSGSPTQQPAAPGATAIAIDRQKLEKAKSDLLQITALTAQARGYAFEGFLKDLFDAFGLAAQEPFRLRGEQIDGSFQLGNEIYLLEAKWQGQPIGVAELHTFHGKIEQKAAWTRGLFVSNSSFTDDGLVAFGRGKRVICMDGLDLYEMLDRELPLTQVLERKVRRAAETGSPFVRVRDLFPR</sequence>
<feature type="domain" description="Restriction endonuclease type IV Mrr" evidence="1">
    <location>
        <begin position="127"/>
        <end position="235"/>
    </location>
</feature>
<dbReference type="EMBL" id="FCNP01000051">
    <property type="protein sequence ID" value="CVI64315.1"/>
    <property type="molecule type" value="Genomic_DNA"/>
</dbReference>
<dbReference type="InterPro" id="IPR011856">
    <property type="entry name" value="tRNA_endonuc-like_dom_sf"/>
</dbReference>
<evidence type="ECO:0000313" key="3">
    <source>
        <dbReference type="Proteomes" id="UP000192140"/>
    </source>
</evidence>
<dbReference type="Pfam" id="PF04471">
    <property type="entry name" value="Mrr_cat"/>
    <property type="match status" value="1"/>
</dbReference>
<dbReference type="AlphaFoldDB" id="A0A1S7UBW8"/>
<dbReference type="GO" id="GO:0003677">
    <property type="term" value="F:DNA binding"/>
    <property type="evidence" value="ECO:0007669"/>
    <property type="project" value="InterPro"/>
</dbReference>
<name>A0A1S7UBW8_9HYPH</name>
<accession>A0A1S7UBW8</accession>
<reference evidence="2" key="1">
    <citation type="submission" date="2016-01" db="EMBL/GenBank/DDBJ databases">
        <authorList>
            <person name="Regsiter A."/>
            <person name="william w."/>
        </authorList>
    </citation>
    <scope>NUCLEOTIDE SEQUENCE</scope>
    <source>
        <strain evidence="2">NCPPB 1641</strain>
    </source>
</reference>
<proteinExistence type="predicted"/>
<dbReference type="GO" id="GO:0004519">
    <property type="term" value="F:endonuclease activity"/>
    <property type="evidence" value="ECO:0007669"/>
    <property type="project" value="InterPro"/>
</dbReference>